<proteinExistence type="predicted"/>
<protein>
    <recommendedName>
        <fullName evidence="3">LAGLIDADG homing endonuclease</fullName>
    </recommendedName>
</protein>
<keyword evidence="2" id="KW-1185">Reference proteome</keyword>
<evidence type="ECO:0000313" key="2">
    <source>
        <dbReference type="Proteomes" id="UP001516023"/>
    </source>
</evidence>
<name>A0ABD3PCB1_9STRA</name>
<gene>
    <name evidence="1" type="ORF">HJC23_013841</name>
</gene>
<evidence type="ECO:0008006" key="3">
    <source>
        <dbReference type="Google" id="ProtNLM"/>
    </source>
</evidence>
<dbReference type="Proteomes" id="UP001516023">
    <property type="component" value="Unassembled WGS sequence"/>
</dbReference>
<reference evidence="1 2" key="1">
    <citation type="journal article" date="2020" name="G3 (Bethesda)">
        <title>Improved Reference Genome for Cyclotella cryptica CCMP332, a Model for Cell Wall Morphogenesis, Salinity Adaptation, and Lipid Production in Diatoms (Bacillariophyta).</title>
        <authorList>
            <person name="Roberts W.R."/>
            <person name="Downey K.M."/>
            <person name="Ruck E.C."/>
            <person name="Traller J.C."/>
            <person name="Alverson A.J."/>
        </authorList>
    </citation>
    <scope>NUCLEOTIDE SEQUENCE [LARGE SCALE GENOMIC DNA]</scope>
    <source>
        <strain evidence="1 2">CCMP332</strain>
    </source>
</reference>
<sequence>MSRMDRSTTFSDEKFKPFKYTFYPYSIETKNGKLIKYSIKLNSSHSSSNAGNYGNISIQTNHSWTREDHNLIYFLQNMDTNHIKERKMNRINASVAALVARQAFQFSAIDGTGLGSLSASLVVCLSWLTVLYDERKSKYRTNSFYPLHLGGVLRLNLAATPLQWLTTRQTNASIEAEQRSFDTKSLSGGKFLNVRIIKGDSCENEEYHRFMERLASLSLDYPSKTDETKALAMSPNKASLVIESEQACRHCKLRKDGNVEGEIGALFNNILRALNIFASRSDEYICKESRDKFECNQVIDRVVYELGALNVKK</sequence>
<dbReference type="AlphaFoldDB" id="A0ABD3PCB1"/>
<dbReference type="EMBL" id="JABMIG020000228">
    <property type="protein sequence ID" value="KAL3784801.1"/>
    <property type="molecule type" value="Genomic_DNA"/>
</dbReference>
<feature type="non-terminal residue" evidence="1">
    <location>
        <position position="313"/>
    </location>
</feature>
<evidence type="ECO:0000313" key="1">
    <source>
        <dbReference type="EMBL" id="KAL3784801.1"/>
    </source>
</evidence>
<accession>A0ABD3PCB1</accession>
<comment type="caution">
    <text evidence="1">The sequence shown here is derived from an EMBL/GenBank/DDBJ whole genome shotgun (WGS) entry which is preliminary data.</text>
</comment>
<organism evidence="1 2">
    <name type="scientific">Cyclotella cryptica</name>
    <dbReference type="NCBI Taxonomy" id="29204"/>
    <lineage>
        <taxon>Eukaryota</taxon>
        <taxon>Sar</taxon>
        <taxon>Stramenopiles</taxon>
        <taxon>Ochrophyta</taxon>
        <taxon>Bacillariophyta</taxon>
        <taxon>Coscinodiscophyceae</taxon>
        <taxon>Thalassiosirophycidae</taxon>
        <taxon>Stephanodiscales</taxon>
        <taxon>Stephanodiscaceae</taxon>
        <taxon>Cyclotella</taxon>
    </lineage>
</organism>